<protein>
    <submittedName>
        <fullName evidence="2">LANO_0C02454g1_1</fullName>
    </submittedName>
</protein>
<dbReference type="EMBL" id="LT598446">
    <property type="protein sequence ID" value="SCU84818.1"/>
    <property type="molecule type" value="Genomic_DNA"/>
</dbReference>
<evidence type="ECO:0000256" key="1">
    <source>
        <dbReference type="SAM" id="Phobius"/>
    </source>
</evidence>
<dbReference type="AlphaFoldDB" id="A0A1G4J4V0"/>
<accession>A0A1G4J4V0</accession>
<feature type="transmembrane region" description="Helical" evidence="1">
    <location>
        <begin position="143"/>
        <end position="166"/>
    </location>
</feature>
<keyword evidence="3" id="KW-1185">Reference proteome</keyword>
<dbReference type="PANTHER" id="PTHR34292">
    <property type="entry name" value="OUTER SPORE WALL PROTEIN LDS1"/>
    <property type="match status" value="1"/>
</dbReference>
<keyword evidence="1" id="KW-0472">Membrane</keyword>
<dbReference type="GO" id="GO:0005628">
    <property type="term" value="C:prospore membrane"/>
    <property type="evidence" value="ECO:0007669"/>
    <property type="project" value="TreeGrafter"/>
</dbReference>
<gene>
    <name evidence="2" type="ORF">LANO_0C02454G</name>
</gene>
<dbReference type="Proteomes" id="UP000189911">
    <property type="component" value="Chromosome C"/>
</dbReference>
<proteinExistence type="predicted"/>
<dbReference type="OrthoDB" id="4061312at2759"/>
<organism evidence="2 3">
    <name type="scientific">Lachancea nothofagi CBS 11611</name>
    <dbReference type="NCBI Taxonomy" id="1266666"/>
    <lineage>
        <taxon>Eukaryota</taxon>
        <taxon>Fungi</taxon>
        <taxon>Dikarya</taxon>
        <taxon>Ascomycota</taxon>
        <taxon>Saccharomycotina</taxon>
        <taxon>Saccharomycetes</taxon>
        <taxon>Saccharomycetales</taxon>
        <taxon>Saccharomycetaceae</taxon>
        <taxon>Lachancea</taxon>
    </lineage>
</organism>
<feature type="transmembrane region" description="Helical" evidence="1">
    <location>
        <begin position="20"/>
        <end position="45"/>
    </location>
</feature>
<dbReference type="GO" id="GO:0005619">
    <property type="term" value="C:ascospore wall"/>
    <property type="evidence" value="ECO:0007669"/>
    <property type="project" value="TreeGrafter"/>
</dbReference>
<dbReference type="PANTHER" id="PTHR34292:SF3">
    <property type="entry name" value="OUTER SPORE WALL PROTEIN LDS2-RELATED"/>
    <property type="match status" value="1"/>
</dbReference>
<evidence type="ECO:0000313" key="3">
    <source>
        <dbReference type="Proteomes" id="UP000189911"/>
    </source>
</evidence>
<name>A0A1G4J4V0_9SACH</name>
<keyword evidence="1" id="KW-1133">Transmembrane helix</keyword>
<reference evidence="3" key="1">
    <citation type="submission" date="2016-03" db="EMBL/GenBank/DDBJ databases">
        <authorList>
            <person name="Devillers Hugo."/>
        </authorList>
    </citation>
    <scope>NUCLEOTIDE SEQUENCE [LARGE SCALE GENOMIC DNA]</scope>
</reference>
<evidence type="ECO:0000313" key="2">
    <source>
        <dbReference type="EMBL" id="SCU84818.1"/>
    </source>
</evidence>
<dbReference type="GO" id="GO:0005811">
    <property type="term" value="C:lipid droplet"/>
    <property type="evidence" value="ECO:0007669"/>
    <property type="project" value="TreeGrafter"/>
</dbReference>
<sequence length="245" mass="27810">MAKYWLYPFKGMSYLVWTNLFWREATLIFLIYISKFVLIAILYYLVLFPFVLGINTVLLGPLGVTVAVVHSVLQVNLYASNLTRLSGFEYATIMFEKLVDSRADHVALVSLIYLPAVQPMIVKPQRHWSKSIPIFIIKTAIRLANYFCLFVISMIPIVGILMVKFLRSGVIGYQYSMPYLAMQNPLQLRAGDVFYRELGKYIAFGISSGLLEVLPVFSGLNIVSSYLGRGLWLLDETRTVQSGHS</sequence>
<keyword evidence="1" id="KW-0812">Transmembrane</keyword>
<feature type="transmembrane region" description="Helical" evidence="1">
    <location>
        <begin position="57"/>
        <end position="79"/>
    </location>
</feature>
<feature type="transmembrane region" description="Helical" evidence="1">
    <location>
        <begin position="201"/>
        <end position="223"/>
    </location>
</feature>
<dbReference type="InterPro" id="IPR052786">
    <property type="entry name" value="Spore_wall_assembly"/>
</dbReference>